<dbReference type="EMBL" id="JAGGKT010000016">
    <property type="protein sequence ID" value="MBP1934123.1"/>
    <property type="molecule type" value="Genomic_DNA"/>
</dbReference>
<dbReference type="RefSeq" id="WP_209812123.1">
    <property type="nucleotide sequence ID" value="NZ_JAGGKT010000016.1"/>
</dbReference>
<evidence type="ECO:0000256" key="2">
    <source>
        <dbReference type="SAM" id="SignalP"/>
    </source>
</evidence>
<feature type="chain" id="PRO_5046660043" evidence="2">
    <location>
        <begin position="20"/>
        <end position="182"/>
    </location>
</feature>
<name>A0ABS4GV32_9BACL</name>
<protein>
    <submittedName>
        <fullName evidence="3">Uncharacterized protein</fullName>
    </submittedName>
</protein>
<gene>
    <name evidence="3" type="ORF">J2Z37_004140</name>
</gene>
<feature type="signal peptide" evidence="2">
    <location>
        <begin position="1"/>
        <end position="19"/>
    </location>
</feature>
<feature type="compositionally biased region" description="Polar residues" evidence="1">
    <location>
        <begin position="150"/>
        <end position="160"/>
    </location>
</feature>
<evidence type="ECO:0000313" key="4">
    <source>
        <dbReference type="Proteomes" id="UP001519343"/>
    </source>
</evidence>
<proteinExistence type="predicted"/>
<comment type="caution">
    <text evidence="3">The sequence shown here is derived from an EMBL/GenBank/DDBJ whole genome shotgun (WGS) entry which is preliminary data.</text>
</comment>
<accession>A0ABS4GV32</accession>
<keyword evidence="4" id="KW-1185">Reference proteome</keyword>
<keyword evidence="2" id="KW-0732">Signal</keyword>
<dbReference type="Proteomes" id="UP001519343">
    <property type="component" value="Unassembled WGS sequence"/>
</dbReference>
<feature type="region of interest" description="Disordered" evidence="1">
    <location>
        <begin position="150"/>
        <end position="169"/>
    </location>
</feature>
<reference evidence="3 4" key="1">
    <citation type="submission" date="2021-03" db="EMBL/GenBank/DDBJ databases">
        <title>Genomic Encyclopedia of Type Strains, Phase IV (KMG-IV): sequencing the most valuable type-strain genomes for metagenomic binning, comparative biology and taxonomic classification.</title>
        <authorList>
            <person name="Goeker M."/>
        </authorList>
    </citation>
    <scope>NUCLEOTIDE SEQUENCE [LARGE SCALE GENOMIC DNA]</scope>
    <source>
        <strain evidence="3 4">DSM 24738</strain>
    </source>
</reference>
<sequence>MSLKRISSIFLLTISTTFAFHGLAGAQSTNVIQTQLSGVIASDQFQTSKGSITTNQEQDALLEGNTQILGAFNSHNLYQEQTSLIIGGLQTQYAEDSERTTQVQGVIGHSGQLQVSANSSNVEQIQSNVFIPYQIQILCGPEVKQDQGANSTAFQTQASENVEERTQTQENAVVVKQFQTAK</sequence>
<organism evidence="3 4">
    <name type="scientific">Ammoniphilus resinae</name>
    <dbReference type="NCBI Taxonomy" id="861532"/>
    <lineage>
        <taxon>Bacteria</taxon>
        <taxon>Bacillati</taxon>
        <taxon>Bacillota</taxon>
        <taxon>Bacilli</taxon>
        <taxon>Bacillales</taxon>
        <taxon>Paenibacillaceae</taxon>
        <taxon>Aneurinibacillus group</taxon>
        <taxon>Ammoniphilus</taxon>
    </lineage>
</organism>
<evidence type="ECO:0000256" key="1">
    <source>
        <dbReference type="SAM" id="MobiDB-lite"/>
    </source>
</evidence>
<evidence type="ECO:0000313" key="3">
    <source>
        <dbReference type="EMBL" id="MBP1934123.1"/>
    </source>
</evidence>